<dbReference type="AlphaFoldDB" id="A0A2A2HV59"/>
<dbReference type="PANTHER" id="PTHR30217:SF10">
    <property type="entry name" value="23S RRNA 5-HYDROXYCYTIDINE C2501 SYNTHASE"/>
    <property type="match status" value="1"/>
</dbReference>
<dbReference type="OrthoDB" id="51464at2157"/>
<dbReference type="EMBL" id="LMVP01000124">
    <property type="protein sequence ID" value="PAV13124.1"/>
    <property type="molecule type" value="Genomic_DNA"/>
</dbReference>
<name>A0A2A2HV59_9EURY</name>
<feature type="compositionally biased region" description="Low complexity" evidence="1">
    <location>
        <begin position="536"/>
        <end position="585"/>
    </location>
</feature>
<sequence length="946" mass="104920">MKPEKPELLAPAGGMEAFIAAVENGADAVYLGARAFSARGYASNFSEKELEEAIDYAHLRGVKVYVTVNTLLKEDEIENALKLLSWLRSIGTDAIIIQDMGLISLARKYLPDLPLHASTQMTLHNSEGVELAKTMGIERVVLSRECSLEEIIRIKEKTGTEIEVFIHGALCISYSGQCLLSSLIGGRSGNRGFCAQPCRKKYRLYCEGKQIKTTGNYLLSPKDLNTTSGLGALIEAGIESFKIEGRMKRPEYVAGVVRIYRRLIDRYIENPADYYVSEEEQEILTQLFNRGFTNGYFFENPRWRLMSRENPHNRGVPAGTVIGYDRHSNRIRVKLSQPLRLGDGIMVENAETRPEDKGKIISSMYVGKGSVYSAGVGDTVEIPFDSRAPSGSTVYRTHDKKLMDSLKKESESGSLRAKIPVSITTTVISGRSIGLEIRDRDANSITIESEYLVEKAEKQPTSKASIEKQLSKLGNTIFEAAEFHITMEEDVFVPVGQLNELRTKAVEQLENLRISRWKRKPLDILQVCESGENESLENGSVENESLENGSVENESLENGSVENESLENGSVENESLENGSVENGSVENGSVENGSVDKESLEKRSIDKESLEKRSIDKESLEKRSVDKESLENAGQEAEKTIQEHLPIHSLLSVSVYSLEGLKGALEGGADRVYFGEGLFRRPEITGQEEGSTKRSEAIFEKAIAETQKAGKEIYLITPKLVKDSRMKSVEKIFSHVRKLGADGVLVSNLGTLGLAKVGKITFIADSPLNIFNSRTFAFLLQEGAQMAVISPELTLEELKCVTSHGPAECIVYGRLELMESEHCLTGGLLGNNNGQCNAPCRSGKFTLVDEKNYEFPLLMDYECRMHLLNSRSLCMLEYLPDILESGVSSLRVETLGMDNPDEIRKVTRAYRKAIDTYLETGKKGPENCEKLGKGFTTGHYFRGVQ</sequence>
<dbReference type="RefSeq" id="WP_095644057.1">
    <property type="nucleotide sequence ID" value="NZ_LMVP01000124.1"/>
</dbReference>
<dbReference type="PANTHER" id="PTHR30217">
    <property type="entry name" value="PEPTIDASE U32 FAMILY"/>
    <property type="match status" value="1"/>
</dbReference>
<dbReference type="InterPro" id="IPR001539">
    <property type="entry name" value="Peptidase_U32"/>
</dbReference>
<dbReference type="Pfam" id="PF12392">
    <property type="entry name" value="DUF3656"/>
    <property type="match status" value="1"/>
</dbReference>
<evidence type="ECO:0000313" key="4">
    <source>
        <dbReference type="Proteomes" id="UP000218164"/>
    </source>
</evidence>
<dbReference type="Proteomes" id="UP000218164">
    <property type="component" value="Unassembled WGS sequence"/>
</dbReference>
<dbReference type="InterPro" id="IPR020988">
    <property type="entry name" value="Pept_U32_collagenase"/>
</dbReference>
<protein>
    <submittedName>
        <fullName evidence="3">Peptidase U32</fullName>
    </submittedName>
</protein>
<evidence type="ECO:0000313" key="3">
    <source>
        <dbReference type="EMBL" id="PAV13124.1"/>
    </source>
</evidence>
<organism evidence="3 4">
    <name type="scientific">Methanosarcina spelaei</name>
    <dbReference type="NCBI Taxonomy" id="1036679"/>
    <lineage>
        <taxon>Archaea</taxon>
        <taxon>Methanobacteriati</taxon>
        <taxon>Methanobacteriota</taxon>
        <taxon>Stenosarchaea group</taxon>
        <taxon>Methanomicrobia</taxon>
        <taxon>Methanosarcinales</taxon>
        <taxon>Methanosarcinaceae</taxon>
        <taxon>Methanosarcina</taxon>
    </lineage>
</organism>
<dbReference type="Pfam" id="PF01136">
    <property type="entry name" value="Peptidase_U32"/>
    <property type="match status" value="2"/>
</dbReference>
<feature type="compositionally biased region" description="Basic and acidic residues" evidence="1">
    <location>
        <begin position="595"/>
        <end position="608"/>
    </location>
</feature>
<dbReference type="InterPro" id="IPR051454">
    <property type="entry name" value="RNA/ubiquinone_mod_enzymes"/>
</dbReference>
<comment type="caution">
    <text evidence="3">The sequence shown here is derived from an EMBL/GenBank/DDBJ whole genome shotgun (WGS) entry which is preliminary data.</text>
</comment>
<keyword evidence="4" id="KW-1185">Reference proteome</keyword>
<evidence type="ECO:0000256" key="1">
    <source>
        <dbReference type="SAM" id="MobiDB-lite"/>
    </source>
</evidence>
<accession>A0A2A2HV59</accession>
<feature type="domain" description="Peptidase U32 collagenase" evidence="2">
    <location>
        <begin position="394"/>
        <end position="514"/>
    </location>
</feature>
<dbReference type="PROSITE" id="PS01276">
    <property type="entry name" value="PEPTIDASE_U32"/>
    <property type="match status" value="1"/>
</dbReference>
<reference evidence="3 4" key="1">
    <citation type="journal article" date="2017" name="BMC Genomics">
        <title>Genomic analysis of methanogenic archaea reveals a shift towards energy conservation.</title>
        <authorList>
            <person name="Gilmore S.P."/>
            <person name="Henske J.K."/>
            <person name="Sexton J.A."/>
            <person name="Solomon K.V."/>
            <person name="Seppala S."/>
            <person name="Yoo J.I."/>
            <person name="Huyett L.M."/>
            <person name="Pressman A."/>
            <person name="Cogan J.Z."/>
            <person name="Kivenson V."/>
            <person name="Peng X."/>
            <person name="Tan Y."/>
            <person name="Valentine D.L."/>
            <person name="O'Malley M.A."/>
        </authorList>
    </citation>
    <scope>NUCLEOTIDE SEQUENCE [LARGE SCALE GENOMIC DNA]</scope>
    <source>
        <strain evidence="3 4">MC-15</strain>
    </source>
</reference>
<evidence type="ECO:0000259" key="2">
    <source>
        <dbReference type="Pfam" id="PF12392"/>
    </source>
</evidence>
<proteinExistence type="predicted"/>
<feature type="region of interest" description="Disordered" evidence="1">
    <location>
        <begin position="532"/>
        <end position="608"/>
    </location>
</feature>
<gene>
    <name evidence="3" type="ORF">ASJ81_04350</name>
</gene>